<comment type="caution">
    <text evidence="1">The sequence shown here is derived from an EMBL/GenBank/DDBJ whole genome shotgun (WGS) entry which is preliminary data.</text>
</comment>
<gene>
    <name evidence="1" type="ORF">K7X08_028522</name>
</gene>
<dbReference type="OrthoDB" id="1303548at2759"/>
<dbReference type="AlphaFoldDB" id="A0A9Q1M988"/>
<evidence type="ECO:0000313" key="2">
    <source>
        <dbReference type="Proteomes" id="UP001152561"/>
    </source>
</evidence>
<keyword evidence="2" id="KW-1185">Reference proteome</keyword>
<dbReference type="EMBL" id="JAJAGQ010000010">
    <property type="protein sequence ID" value="KAJ8552079.1"/>
    <property type="molecule type" value="Genomic_DNA"/>
</dbReference>
<proteinExistence type="predicted"/>
<organism evidence="1 2">
    <name type="scientific">Anisodus acutangulus</name>
    <dbReference type="NCBI Taxonomy" id="402998"/>
    <lineage>
        <taxon>Eukaryota</taxon>
        <taxon>Viridiplantae</taxon>
        <taxon>Streptophyta</taxon>
        <taxon>Embryophyta</taxon>
        <taxon>Tracheophyta</taxon>
        <taxon>Spermatophyta</taxon>
        <taxon>Magnoliopsida</taxon>
        <taxon>eudicotyledons</taxon>
        <taxon>Gunneridae</taxon>
        <taxon>Pentapetalae</taxon>
        <taxon>asterids</taxon>
        <taxon>lamiids</taxon>
        <taxon>Solanales</taxon>
        <taxon>Solanaceae</taxon>
        <taxon>Solanoideae</taxon>
        <taxon>Hyoscyameae</taxon>
        <taxon>Anisodus</taxon>
    </lineage>
</organism>
<protein>
    <submittedName>
        <fullName evidence="1">Uncharacterized protein</fullName>
    </submittedName>
</protein>
<evidence type="ECO:0000313" key="1">
    <source>
        <dbReference type="EMBL" id="KAJ8552079.1"/>
    </source>
</evidence>
<reference evidence="2" key="1">
    <citation type="journal article" date="2023" name="Proc. Natl. Acad. Sci. U.S.A.">
        <title>Genomic and structural basis for evolution of tropane alkaloid biosynthesis.</title>
        <authorList>
            <person name="Wanga Y.-J."/>
            <person name="Taina T."/>
            <person name="Yua J.-Y."/>
            <person name="Lia J."/>
            <person name="Xua B."/>
            <person name="Chenc J."/>
            <person name="D'Auriad J.C."/>
            <person name="Huanga J.-P."/>
            <person name="Huanga S.-X."/>
        </authorList>
    </citation>
    <scope>NUCLEOTIDE SEQUENCE [LARGE SCALE GENOMIC DNA]</scope>
    <source>
        <strain evidence="2">cv. KIB-2019</strain>
    </source>
</reference>
<name>A0A9Q1M988_9SOLA</name>
<sequence>MSSLPGPVTNCTTGAIEGPSAINPEKFPLGVVGSELNSSFPDVDEFLISIEDLITVPAESTSGACRQQPSVAGGGTGMYTCPVNKVGSLEELMMTKQLVGSTHIGPTFTTSSLPLSIAGHTGVDGCTTSSSGAKYDFESAVGAPEGCFSVESMHLQSVVGNSGGRTYPGSNPNIKDDDIYDLEDVFLDHIIGFDK</sequence>
<accession>A0A9Q1M988</accession>
<dbReference type="Proteomes" id="UP001152561">
    <property type="component" value="Unassembled WGS sequence"/>
</dbReference>